<evidence type="ECO:0000256" key="9">
    <source>
        <dbReference type="ARBA" id="ARBA00022777"/>
    </source>
</evidence>
<accession>A0A858RIY5</accession>
<keyword evidence="11 13" id="KW-0443">Lipid metabolism</keyword>
<reference evidence="14 15" key="1">
    <citation type="submission" date="2020-04" db="EMBL/GenBank/DDBJ databases">
        <title>Luteolibacter sp. G-1-1-1 isolated from soil.</title>
        <authorList>
            <person name="Dahal R.H."/>
        </authorList>
    </citation>
    <scope>NUCLEOTIDE SEQUENCE [LARGE SCALE GENOMIC DNA]</scope>
    <source>
        <strain evidence="14 15">G-1-1-1</strain>
    </source>
</reference>
<evidence type="ECO:0000256" key="6">
    <source>
        <dbReference type="ARBA" id="ARBA00022556"/>
    </source>
</evidence>
<dbReference type="GO" id="GO:0009245">
    <property type="term" value="P:lipid A biosynthetic process"/>
    <property type="evidence" value="ECO:0007669"/>
    <property type="project" value="UniProtKB-UniRule"/>
</dbReference>
<keyword evidence="9 13" id="KW-0418">Kinase</keyword>
<dbReference type="KEGG" id="luo:HHL09_12365"/>
<evidence type="ECO:0000256" key="3">
    <source>
        <dbReference type="ARBA" id="ARBA00012071"/>
    </source>
</evidence>
<evidence type="ECO:0000256" key="13">
    <source>
        <dbReference type="HAMAP-Rule" id="MF_00409"/>
    </source>
</evidence>
<evidence type="ECO:0000256" key="4">
    <source>
        <dbReference type="ARBA" id="ARBA00016436"/>
    </source>
</evidence>
<dbReference type="SUPFAM" id="SSF52540">
    <property type="entry name" value="P-loop containing nucleoside triphosphate hydrolases"/>
    <property type="match status" value="1"/>
</dbReference>
<dbReference type="EC" id="2.7.1.130" evidence="3 13"/>
<dbReference type="NCBIfam" id="TIGR00682">
    <property type="entry name" value="lpxK"/>
    <property type="match status" value="1"/>
</dbReference>
<evidence type="ECO:0000256" key="7">
    <source>
        <dbReference type="ARBA" id="ARBA00022679"/>
    </source>
</evidence>
<comment type="similarity">
    <text evidence="13">Belongs to the LpxK family.</text>
</comment>
<evidence type="ECO:0000313" key="14">
    <source>
        <dbReference type="EMBL" id="QJE96541.1"/>
    </source>
</evidence>
<dbReference type="UniPathway" id="UPA00359">
    <property type="reaction ID" value="UER00482"/>
</dbReference>
<evidence type="ECO:0000313" key="15">
    <source>
        <dbReference type="Proteomes" id="UP000501812"/>
    </source>
</evidence>
<dbReference type="GO" id="GO:0005524">
    <property type="term" value="F:ATP binding"/>
    <property type="evidence" value="ECO:0007669"/>
    <property type="project" value="UniProtKB-UniRule"/>
</dbReference>
<dbReference type="GO" id="GO:0005886">
    <property type="term" value="C:plasma membrane"/>
    <property type="evidence" value="ECO:0007669"/>
    <property type="project" value="TreeGrafter"/>
</dbReference>
<evidence type="ECO:0000256" key="10">
    <source>
        <dbReference type="ARBA" id="ARBA00022840"/>
    </source>
</evidence>
<evidence type="ECO:0000256" key="1">
    <source>
        <dbReference type="ARBA" id="ARBA00002274"/>
    </source>
</evidence>
<evidence type="ECO:0000256" key="8">
    <source>
        <dbReference type="ARBA" id="ARBA00022741"/>
    </source>
</evidence>
<keyword evidence="10 13" id="KW-0067">ATP-binding</keyword>
<dbReference type="InterPro" id="IPR027417">
    <property type="entry name" value="P-loop_NTPase"/>
</dbReference>
<comment type="pathway">
    <text evidence="2 13">Glycolipid biosynthesis; lipid IV(A) biosynthesis; lipid IV(A) from (3R)-3-hydroxytetradecanoyl-[acyl-carrier-protein] and UDP-N-acetyl-alpha-D-glucosamine: step 6/6.</text>
</comment>
<name>A0A858RIY5_9BACT</name>
<dbReference type="GO" id="GO:0009244">
    <property type="term" value="P:lipopolysaccharide core region biosynthetic process"/>
    <property type="evidence" value="ECO:0007669"/>
    <property type="project" value="TreeGrafter"/>
</dbReference>
<dbReference type="InterPro" id="IPR003758">
    <property type="entry name" value="LpxK"/>
</dbReference>
<dbReference type="GO" id="GO:0009029">
    <property type="term" value="F:lipid-A 4'-kinase activity"/>
    <property type="evidence" value="ECO:0007669"/>
    <property type="project" value="UniProtKB-UniRule"/>
</dbReference>
<keyword evidence="8 13" id="KW-0547">Nucleotide-binding</keyword>
<comment type="catalytic activity">
    <reaction evidence="13">
        <text>a lipid A disaccharide + ATP = a lipid IVA + ADP + H(+)</text>
        <dbReference type="Rhea" id="RHEA:67840"/>
        <dbReference type="ChEBI" id="CHEBI:15378"/>
        <dbReference type="ChEBI" id="CHEBI:30616"/>
        <dbReference type="ChEBI" id="CHEBI:176343"/>
        <dbReference type="ChEBI" id="CHEBI:176425"/>
        <dbReference type="ChEBI" id="CHEBI:456216"/>
        <dbReference type="EC" id="2.7.1.130"/>
    </reaction>
</comment>
<dbReference type="PANTHER" id="PTHR42724:SF1">
    <property type="entry name" value="TETRAACYLDISACCHARIDE 4'-KINASE, MITOCHONDRIAL-RELATED"/>
    <property type="match status" value="1"/>
</dbReference>
<keyword evidence="15" id="KW-1185">Reference proteome</keyword>
<dbReference type="Pfam" id="PF02606">
    <property type="entry name" value="LpxK"/>
    <property type="match status" value="1"/>
</dbReference>
<protein>
    <recommendedName>
        <fullName evidence="4 13">Tetraacyldisaccharide 4'-kinase</fullName>
        <ecNumber evidence="3 13">2.7.1.130</ecNumber>
    </recommendedName>
    <alternativeName>
        <fullName evidence="12 13">Lipid A 4'-kinase</fullName>
    </alternativeName>
</protein>
<evidence type="ECO:0000256" key="2">
    <source>
        <dbReference type="ARBA" id="ARBA00004870"/>
    </source>
</evidence>
<evidence type="ECO:0000256" key="12">
    <source>
        <dbReference type="ARBA" id="ARBA00029757"/>
    </source>
</evidence>
<dbReference type="PANTHER" id="PTHR42724">
    <property type="entry name" value="TETRAACYLDISACCHARIDE 4'-KINASE"/>
    <property type="match status" value="1"/>
</dbReference>
<dbReference type="RefSeq" id="WP_169454942.1">
    <property type="nucleotide sequence ID" value="NZ_CP051774.1"/>
</dbReference>
<feature type="binding site" evidence="13">
    <location>
        <begin position="71"/>
        <end position="78"/>
    </location>
    <ligand>
        <name>ATP</name>
        <dbReference type="ChEBI" id="CHEBI:30616"/>
    </ligand>
</feature>
<keyword evidence="7 13" id="KW-0808">Transferase</keyword>
<evidence type="ECO:0000256" key="5">
    <source>
        <dbReference type="ARBA" id="ARBA00022516"/>
    </source>
</evidence>
<comment type="function">
    <text evidence="1 13">Transfers the gamma-phosphate of ATP to the 4'-position of a tetraacyldisaccharide 1-phosphate intermediate (termed DS-1-P) to form tetraacyldisaccharide 1,4'-bis-phosphate (lipid IVA).</text>
</comment>
<organism evidence="14 15">
    <name type="scientific">Luteolibacter luteus</name>
    <dbReference type="NCBI Taxonomy" id="2728835"/>
    <lineage>
        <taxon>Bacteria</taxon>
        <taxon>Pseudomonadati</taxon>
        <taxon>Verrucomicrobiota</taxon>
        <taxon>Verrucomicrobiia</taxon>
        <taxon>Verrucomicrobiales</taxon>
        <taxon>Verrucomicrobiaceae</taxon>
        <taxon>Luteolibacter</taxon>
    </lineage>
</organism>
<dbReference type="HAMAP" id="MF_00409">
    <property type="entry name" value="LpxK"/>
    <property type="match status" value="1"/>
</dbReference>
<keyword evidence="5 13" id="KW-0444">Lipid biosynthesis</keyword>
<dbReference type="EMBL" id="CP051774">
    <property type="protein sequence ID" value="QJE96541.1"/>
    <property type="molecule type" value="Genomic_DNA"/>
</dbReference>
<evidence type="ECO:0000256" key="11">
    <source>
        <dbReference type="ARBA" id="ARBA00023098"/>
    </source>
</evidence>
<keyword evidence="6 13" id="KW-0441">Lipid A biosynthesis</keyword>
<sequence length="403" mass="45702">MKETLAELERWGSDVIFGRAKGFRASMMRLAMSALSGVYRLAVQTRLMIYRKRWRQQHHLGTLVVSIGNLTVGGTGKTPVVELLAKTLRDRGRRVAILSRGYKSRKLKESQNWKGKNGERIAPEKMPKLVSTGRALLLDSKFAGDEPFMLARNLDGVAVVVDKDRVKGGRFAVGELGADTLVLDDGLQYLHLAHGIDIVLVDRSAPFGTGAILPRGTLREPPRNLCRASYILITKCDGTPNDALIERLRRHNRVAPIIECTHGPRYLENVFTRERQPLEFLKDKWTAAISGIAVPEGFENSIEKLGARVEIRRRFSDHHRFSRKEIDKFMQRCIERDMELVVTTEKDAVRFPRPKEITVPVYFLRIEVEILKGHDAWDDLITRLCNPTAPGDPVLRYRDAYAL</sequence>
<gene>
    <name evidence="13 14" type="primary">lpxK</name>
    <name evidence="14" type="ORF">HHL09_12365</name>
</gene>
<dbReference type="Proteomes" id="UP000501812">
    <property type="component" value="Chromosome"/>
</dbReference>
<dbReference type="AlphaFoldDB" id="A0A858RIY5"/>
<proteinExistence type="inferred from homology"/>